<dbReference type="EMBL" id="SDMP01000011">
    <property type="protein sequence ID" value="RYR29631.1"/>
    <property type="molecule type" value="Genomic_DNA"/>
</dbReference>
<accession>A0A445AT89</accession>
<reference evidence="1 2" key="1">
    <citation type="submission" date="2019-01" db="EMBL/GenBank/DDBJ databases">
        <title>Sequencing of cultivated peanut Arachis hypogaea provides insights into genome evolution and oil improvement.</title>
        <authorList>
            <person name="Chen X."/>
        </authorList>
    </citation>
    <scope>NUCLEOTIDE SEQUENCE [LARGE SCALE GENOMIC DNA]</scope>
    <source>
        <strain evidence="2">cv. Fuhuasheng</strain>
        <tissue evidence="1">Leaves</tissue>
    </source>
</reference>
<sequence length="149" mass="16814">MTDEVSNGNAEISNNTPITATKFFTNLIPHVEYNYGENIAVIDASVGGSGRNSRPTITPVQNQPQVIAGWLPFGLPPGYTPHMESMAEFRQYIDESHHNLVNLLTHQMITILNPILVDNESKYDRLVKQVERIVRIVDYDEGQPIPQIW</sequence>
<organism evidence="1 2">
    <name type="scientific">Arachis hypogaea</name>
    <name type="common">Peanut</name>
    <dbReference type="NCBI Taxonomy" id="3818"/>
    <lineage>
        <taxon>Eukaryota</taxon>
        <taxon>Viridiplantae</taxon>
        <taxon>Streptophyta</taxon>
        <taxon>Embryophyta</taxon>
        <taxon>Tracheophyta</taxon>
        <taxon>Spermatophyta</taxon>
        <taxon>Magnoliopsida</taxon>
        <taxon>eudicotyledons</taxon>
        <taxon>Gunneridae</taxon>
        <taxon>Pentapetalae</taxon>
        <taxon>rosids</taxon>
        <taxon>fabids</taxon>
        <taxon>Fabales</taxon>
        <taxon>Fabaceae</taxon>
        <taxon>Papilionoideae</taxon>
        <taxon>50 kb inversion clade</taxon>
        <taxon>dalbergioids sensu lato</taxon>
        <taxon>Dalbergieae</taxon>
        <taxon>Pterocarpus clade</taxon>
        <taxon>Arachis</taxon>
    </lineage>
</organism>
<protein>
    <submittedName>
        <fullName evidence="1">Uncharacterized protein</fullName>
    </submittedName>
</protein>
<name>A0A445AT89_ARAHY</name>
<evidence type="ECO:0000313" key="1">
    <source>
        <dbReference type="EMBL" id="RYR29631.1"/>
    </source>
</evidence>
<keyword evidence="2" id="KW-1185">Reference proteome</keyword>
<evidence type="ECO:0000313" key="2">
    <source>
        <dbReference type="Proteomes" id="UP000289738"/>
    </source>
</evidence>
<proteinExistence type="predicted"/>
<dbReference type="AlphaFoldDB" id="A0A445AT89"/>
<comment type="caution">
    <text evidence="1">The sequence shown here is derived from an EMBL/GenBank/DDBJ whole genome shotgun (WGS) entry which is preliminary data.</text>
</comment>
<gene>
    <name evidence="1" type="ORF">Ahy_B01g054071</name>
</gene>
<dbReference type="Proteomes" id="UP000289738">
    <property type="component" value="Chromosome B01"/>
</dbReference>